<sequence>MSAMFYFVLDVINDYHDSNFKKNFYIKSIRTDGNCLFRAVSDQLYNTEDNYKEIRKLVVDHLLRNEQKYQHFIEYDESYKSYIERISLDGTWGGQLELQAVGELFNVNILIYQENECILEIKNHSDEEKCIQLHYASSEHYNSVRFKNRALENQLKSIVELREILNNKDDSESTKTFYETTDNELTEDNGDDLSDNTGNENNNVKEWIDEKEFTFNSSVEEDYLQYACPHEHNRNNIFPLSDDETEPCSFDILQNIHNGIKRKGMRSRSMPNINERFLYFFSKNKVSESMESDSTIDVLNEKKGFDMRKPKKNENRKLNFLKYNYIGQTPDDLLSEYVSSAGTTSGEKRTIRICYNKTFYKYLCMSKMVEVEPKQREEKVGKTLDLLNGHYVYNQAYRRAAQAKEASAKSYDRNEDNRNGSPTGESFTPLKHLHCAGRQGYISNYELENNFSRTKKKEFEDFLNLYSEKISYSGNSFCKSMSTSDSKSSHGEGYTDGMARMSEQANSQYLNYEYARSLSLNKTSGSNEQVTSPSFYFDKDSISLEFRPDVYANRVERNYLATGDDEANKCVLHKNEEGKKICSNLARKPQDIFDIIIDEEYVLSVDSNLLFSHIGNRHVGRGGCYKKRWGTQQEEVLPQMSERGGAKISYPVGSSCVLNSRASFSGSKASGGVTTSQIGSKVGGDHDRAGSGPNCRIRRRNNEGNCPSWEGSGDTSGHSHTDASSHSRIDGTPRGGLNTRDLFLKKKYLNRKFVNMFSKDVHSKGLFHFLNADFLLSGGKIKYIIPFLFNRKQMNIFKDKLNRKDLHFYDYVTFSFNLDEQKLRKKIEFSKVLNEEFLIKEKHKYSKFTRGGIASRPALLGGRTE</sequence>
<organism evidence="3 4">
    <name type="scientific">Plasmodium coatneyi</name>
    <dbReference type="NCBI Taxonomy" id="208452"/>
    <lineage>
        <taxon>Eukaryota</taxon>
        <taxon>Sar</taxon>
        <taxon>Alveolata</taxon>
        <taxon>Apicomplexa</taxon>
        <taxon>Aconoidasida</taxon>
        <taxon>Haemosporida</taxon>
        <taxon>Plasmodiidae</taxon>
        <taxon>Plasmodium</taxon>
    </lineage>
</organism>
<dbReference type="RefSeq" id="XP_019913853.1">
    <property type="nucleotide sequence ID" value="XM_020058200.1"/>
</dbReference>
<dbReference type="Pfam" id="PF02338">
    <property type="entry name" value="OTU"/>
    <property type="match status" value="1"/>
</dbReference>
<dbReference type="Gene3D" id="3.90.70.80">
    <property type="match status" value="1"/>
</dbReference>
<dbReference type="GeneID" id="30908117"/>
<dbReference type="InterPro" id="IPR050704">
    <property type="entry name" value="Peptidase_C85-like"/>
</dbReference>
<evidence type="ECO:0000313" key="4">
    <source>
        <dbReference type="Proteomes" id="UP000092716"/>
    </source>
</evidence>
<dbReference type="SUPFAM" id="SSF54001">
    <property type="entry name" value="Cysteine proteinases"/>
    <property type="match status" value="1"/>
</dbReference>
<evidence type="ECO:0000259" key="2">
    <source>
        <dbReference type="PROSITE" id="PS50802"/>
    </source>
</evidence>
<proteinExistence type="predicted"/>
<dbReference type="InterPro" id="IPR038765">
    <property type="entry name" value="Papain-like_cys_pep_sf"/>
</dbReference>
<feature type="compositionally biased region" description="Polar residues" evidence="1">
    <location>
        <begin position="665"/>
        <end position="679"/>
    </location>
</feature>
<protein>
    <submittedName>
        <fullName evidence="3">OTU-like cysteine protease</fullName>
    </submittedName>
</protein>
<accession>A0A1B1DWM0</accession>
<feature type="region of interest" description="Disordered" evidence="1">
    <location>
        <begin position="665"/>
        <end position="733"/>
    </location>
</feature>
<dbReference type="PANTHER" id="PTHR12419">
    <property type="entry name" value="OTU DOMAIN CONTAINING PROTEIN"/>
    <property type="match status" value="1"/>
</dbReference>
<feature type="compositionally biased region" description="Acidic residues" evidence="1">
    <location>
        <begin position="181"/>
        <end position="194"/>
    </location>
</feature>
<keyword evidence="4" id="KW-1185">Reference proteome</keyword>
<evidence type="ECO:0000313" key="3">
    <source>
        <dbReference type="EMBL" id="ANQ07158.1"/>
    </source>
</evidence>
<feature type="domain" description="OTU" evidence="2">
    <location>
        <begin position="24"/>
        <end position="147"/>
    </location>
</feature>
<dbReference type="Proteomes" id="UP000092716">
    <property type="component" value="Chromosome 6"/>
</dbReference>
<dbReference type="GO" id="GO:0016579">
    <property type="term" value="P:protein deubiquitination"/>
    <property type="evidence" value="ECO:0007669"/>
    <property type="project" value="TreeGrafter"/>
</dbReference>
<keyword evidence="3" id="KW-0645">Protease</keyword>
<reference evidence="4" key="1">
    <citation type="submission" date="2016-06" db="EMBL/GenBank/DDBJ databases">
        <title>First high quality genome sequence of Plasmodium coatneyi using continuous long reads from single molecule, real-time sequencing.</title>
        <authorList>
            <person name="Chien J.-T."/>
            <person name="Pakala S.B."/>
            <person name="Geraldo J.A."/>
            <person name="Lapp S.A."/>
            <person name="Barnwell J.W."/>
            <person name="Kissinger J.C."/>
            <person name="Galinski M.R."/>
            <person name="Humphrey J.C."/>
        </authorList>
    </citation>
    <scope>NUCLEOTIDE SEQUENCE [LARGE SCALE GENOMIC DNA]</scope>
    <source>
        <strain evidence="4">Hackeri</strain>
    </source>
</reference>
<dbReference type="InterPro" id="IPR003323">
    <property type="entry name" value="OTU_dom"/>
</dbReference>
<feature type="compositionally biased region" description="Basic and acidic residues" evidence="1">
    <location>
        <begin position="717"/>
        <end position="731"/>
    </location>
</feature>
<feature type="region of interest" description="Disordered" evidence="1">
    <location>
        <begin position="404"/>
        <end position="429"/>
    </location>
</feature>
<dbReference type="VEuPathDB" id="PlasmoDB:PCOAH_00013910"/>
<feature type="region of interest" description="Disordered" evidence="1">
    <location>
        <begin position="179"/>
        <end position="198"/>
    </location>
</feature>
<dbReference type="OrthoDB" id="415023at2759"/>
<dbReference type="EMBL" id="CP016244">
    <property type="protein sequence ID" value="ANQ07158.1"/>
    <property type="molecule type" value="Genomic_DNA"/>
</dbReference>
<dbReference type="KEGG" id="pcot:PCOAH_00013910"/>
<dbReference type="PROSITE" id="PS50802">
    <property type="entry name" value="OTU"/>
    <property type="match status" value="1"/>
</dbReference>
<dbReference type="AlphaFoldDB" id="A0A1B1DWM0"/>
<name>A0A1B1DWM0_9APIC</name>
<feature type="compositionally biased region" description="Basic and acidic residues" evidence="1">
    <location>
        <begin position="406"/>
        <end position="418"/>
    </location>
</feature>
<dbReference type="GO" id="GO:0004843">
    <property type="term" value="F:cysteine-type deubiquitinase activity"/>
    <property type="evidence" value="ECO:0007669"/>
    <property type="project" value="TreeGrafter"/>
</dbReference>
<gene>
    <name evidence="3" type="ORF">PCOAH_00013910</name>
</gene>
<keyword evidence="3" id="KW-0378">Hydrolase</keyword>
<dbReference type="CDD" id="cd22771">
    <property type="entry name" value="OTU_plant_OTU7-like"/>
    <property type="match status" value="1"/>
</dbReference>
<dbReference type="PANTHER" id="PTHR12419:SF7">
    <property type="entry name" value="OTU DOMAIN-CONTAINING PROTEIN 3"/>
    <property type="match status" value="1"/>
</dbReference>
<dbReference type="GO" id="GO:0006508">
    <property type="term" value="P:proteolysis"/>
    <property type="evidence" value="ECO:0007669"/>
    <property type="project" value="UniProtKB-KW"/>
</dbReference>
<evidence type="ECO:0000256" key="1">
    <source>
        <dbReference type="SAM" id="MobiDB-lite"/>
    </source>
</evidence>